<comment type="caution">
    <text evidence="2">The sequence shown here is derived from an EMBL/GenBank/DDBJ whole genome shotgun (WGS) entry which is preliminary data.</text>
</comment>
<feature type="compositionally biased region" description="Low complexity" evidence="1">
    <location>
        <begin position="33"/>
        <end position="42"/>
    </location>
</feature>
<proteinExistence type="predicted"/>
<sequence length="52" mass="5828">MADSDKRSLKLQASGQKRKRETGTRNRDKPAAQRKSAAQARRFNQTAARRGA</sequence>
<dbReference type="Proteomes" id="UP000195221">
    <property type="component" value="Unassembled WGS sequence"/>
</dbReference>
<evidence type="ECO:0000313" key="3">
    <source>
        <dbReference type="Proteomes" id="UP000195221"/>
    </source>
</evidence>
<organism evidence="2 3">
    <name type="scientific">Caballeronia sordidicola</name>
    <name type="common">Burkholderia sordidicola</name>
    <dbReference type="NCBI Taxonomy" id="196367"/>
    <lineage>
        <taxon>Bacteria</taxon>
        <taxon>Pseudomonadati</taxon>
        <taxon>Pseudomonadota</taxon>
        <taxon>Betaproteobacteria</taxon>
        <taxon>Burkholderiales</taxon>
        <taxon>Burkholderiaceae</taxon>
        <taxon>Caballeronia</taxon>
    </lineage>
</organism>
<evidence type="ECO:0000256" key="1">
    <source>
        <dbReference type="SAM" id="MobiDB-lite"/>
    </source>
</evidence>
<feature type="compositionally biased region" description="Polar residues" evidence="1">
    <location>
        <begin position="43"/>
        <end position="52"/>
    </location>
</feature>
<feature type="compositionally biased region" description="Basic and acidic residues" evidence="1">
    <location>
        <begin position="21"/>
        <end position="31"/>
    </location>
</feature>
<accession>A0A242N5I5</accession>
<gene>
    <name evidence="2" type="ORF">PAMC26577_04335</name>
</gene>
<evidence type="ECO:0000313" key="2">
    <source>
        <dbReference type="EMBL" id="OTP78832.1"/>
    </source>
</evidence>
<dbReference type="EMBL" id="NBTZ01000022">
    <property type="protein sequence ID" value="OTP78832.1"/>
    <property type="molecule type" value="Genomic_DNA"/>
</dbReference>
<feature type="region of interest" description="Disordered" evidence="1">
    <location>
        <begin position="1"/>
        <end position="52"/>
    </location>
</feature>
<protein>
    <submittedName>
        <fullName evidence="2">Uncharacterized protein</fullName>
    </submittedName>
</protein>
<name>A0A242N5I5_CABSO</name>
<dbReference type="AlphaFoldDB" id="A0A242N5I5"/>
<reference evidence="2 3" key="1">
    <citation type="submission" date="2017-03" db="EMBL/GenBank/DDBJ databases">
        <title>Genome analysis of strain PAMC 26577.</title>
        <authorList>
            <person name="Oh H.-M."/>
            <person name="Yang J.-A."/>
        </authorList>
    </citation>
    <scope>NUCLEOTIDE SEQUENCE [LARGE SCALE GENOMIC DNA]</scope>
    <source>
        <strain evidence="2 3">PAMC 26577</strain>
    </source>
</reference>